<evidence type="ECO:0000256" key="10">
    <source>
        <dbReference type="ARBA" id="ARBA00023295"/>
    </source>
</evidence>
<dbReference type="PANTHER" id="PTHR10242:SF2">
    <property type="entry name" value="N-GLYCOSYLASE_DNA LYASE"/>
    <property type="match status" value="1"/>
</dbReference>
<keyword evidence="6" id="KW-0234">DNA repair</keyword>
<dbReference type="SMART" id="SM00478">
    <property type="entry name" value="ENDO3c"/>
    <property type="match status" value="1"/>
</dbReference>
<gene>
    <name evidence="16" type="ORF">DGAL_LOCUS15350</name>
</gene>
<dbReference type="Gene3D" id="1.10.340.30">
    <property type="entry name" value="Hypothetical protein, domain 2"/>
    <property type="match status" value="1"/>
</dbReference>
<dbReference type="Gene3D" id="3.30.310.40">
    <property type="match status" value="1"/>
</dbReference>
<dbReference type="GO" id="GO:0005634">
    <property type="term" value="C:nucleus"/>
    <property type="evidence" value="ECO:0007669"/>
    <property type="project" value="UniProtKB-SubCell"/>
</dbReference>
<dbReference type="InterPro" id="IPR023170">
    <property type="entry name" value="HhH_base_excis_C"/>
</dbReference>
<feature type="region of interest" description="Disordered" evidence="14">
    <location>
        <begin position="325"/>
        <end position="359"/>
    </location>
</feature>
<organism evidence="16 17">
    <name type="scientific">Daphnia galeata</name>
    <dbReference type="NCBI Taxonomy" id="27404"/>
    <lineage>
        <taxon>Eukaryota</taxon>
        <taxon>Metazoa</taxon>
        <taxon>Ecdysozoa</taxon>
        <taxon>Arthropoda</taxon>
        <taxon>Crustacea</taxon>
        <taxon>Branchiopoda</taxon>
        <taxon>Diplostraca</taxon>
        <taxon>Cladocera</taxon>
        <taxon>Anomopoda</taxon>
        <taxon>Daphniidae</taxon>
        <taxon>Daphnia</taxon>
    </lineage>
</organism>
<dbReference type="Pfam" id="PF00730">
    <property type="entry name" value="HhH-GPD"/>
    <property type="match status" value="1"/>
</dbReference>
<dbReference type="AlphaFoldDB" id="A0A8J2RYW8"/>
<evidence type="ECO:0000256" key="4">
    <source>
        <dbReference type="ARBA" id="ARBA00022763"/>
    </source>
</evidence>
<dbReference type="GO" id="GO:0006285">
    <property type="term" value="P:base-excision repair, AP site formation"/>
    <property type="evidence" value="ECO:0007669"/>
    <property type="project" value="TreeGrafter"/>
</dbReference>
<dbReference type="FunFam" id="1.10.340.30:FF:000006">
    <property type="entry name" value="N-glycosylase/DNA lyase isoform X2"/>
    <property type="match status" value="1"/>
</dbReference>
<feature type="domain" description="HhH-GPD" evidence="15">
    <location>
        <begin position="144"/>
        <end position="317"/>
    </location>
</feature>
<dbReference type="InterPro" id="IPR012904">
    <property type="entry name" value="OGG_N"/>
</dbReference>
<dbReference type="Proteomes" id="UP000789390">
    <property type="component" value="Unassembled WGS sequence"/>
</dbReference>
<dbReference type="Gene3D" id="1.10.1670.10">
    <property type="entry name" value="Helix-hairpin-Helix base-excision DNA repair enzymes (C-terminal)"/>
    <property type="match status" value="1"/>
</dbReference>
<accession>A0A8J2RYW8</accession>
<comment type="subcellular location">
    <subcellularLocation>
        <location evidence="1">Nucleus</location>
    </subcellularLocation>
</comment>
<proteinExistence type="inferred from homology"/>
<evidence type="ECO:0000256" key="9">
    <source>
        <dbReference type="ARBA" id="ARBA00023268"/>
    </source>
</evidence>
<dbReference type="GO" id="GO:0006289">
    <property type="term" value="P:nucleotide-excision repair"/>
    <property type="evidence" value="ECO:0007669"/>
    <property type="project" value="InterPro"/>
</dbReference>
<dbReference type="PANTHER" id="PTHR10242">
    <property type="entry name" value="8-OXOGUANINE DNA GLYCOSYLASE"/>
    <property type="match status" value="1"/>
</dbReference>
<dbReference type="EMBL" id="CAKKLH010000315">
    <property type="protein sequence ID" value="CAH0111699.1"/>
    <property type="molecule type" value="Genomic_DNA"/>
</dbReference>
<evidence type="ECO:0000256" key="14">
    <source>
        <dbReference type="SAM" id="MobiDB-lite"/>
    </source>
</evidence>
<dbReference type="GO" id="GO:0140078">
    <property type="term" value="F:class I DNA-(apurinic or apyrimidinic site) endonuclease activity"/>
    <property type="evidence" value="ECO:0007669"/>
    <property type="project" value="UniProtKB-EC"/>
</dbReference>
<protein>
    <recommendedName>
        <fullName evidence="13">N-glycosylase/DNA lyase</fullName>
        <ecNumber evidence="3">4.2.99.18</ecNumber>
    </recommendedName>
</protein>
<dbReference type="InterPro" id="IPR003265">
    <property type="entry name" value="HhH-GPD_domain"/>
</dbReference>
<keyword evidence="17" id="KW-1185">Reference proteome</keyword>
<dbReference type="InterPro" id="IPR011257">
    <property type="entry name" value="DNA_glycosylase"/>
</dbReference>
<keyword evidence="5" id="KW-0378">Hydrolase</keyword>
<evidence type="ECO:0000256" key="1">
    <source>
        <dbReference type="ARBA" id="ARBA00004123"/>
    </source>
</evidence>
<dbReference type="GO" id="GO:0003684">
    <property type="term" value="F:damaged DNA binding"/>
    <property type="evidence" value="ECO:0007669"/>
    <property type="project" value="InterPro"/>
</dbReference>
<evidence type="ECO:0000313" key="17">
    <source>
        <dbReference type="Proteomes" id="UP000789390"/>
    </source>
</evidence>
<dbReference type="GO" id="GO:0034039">
    <property type="term" value="F:8-oxo-7,8-dihydroguanine DNA N-glycosylase activity"/>
    <property type="evidence" value="ECO:0007669"/>
    <property type="project" value="TreeGrafter"/>
</dbReference>
<evidence type="ECO:0000256" key="5">
    <source>
        <dbReference type="ARBA" id="ARBA00022801"/>
    </source>
</evidence>
<evidence type="ECO:0000256" key="6">
    <source>
        <dbReference type="ARBA" id="ARBA00023204"/>
    </source>
</evidence>
<evidence type="ECO:0000313" key="16">
    <source>
        <dbReference type="EMBL" id="CAH0111699.1"/>
    </source>
</evidence>
<keyword evidence="4" id="KW-0227">DNA damage</keyword>
<comment type="caution">
    <text evidence="16">The sequence shown here is derived from an EMBL/GenBank/DDBJ whole genome shotgun (WGS) entry which is preliminary data.</text>
</comment>
<keyword evidence="8" id="KW-0539">Nucleus</keyword>
<dbReference type="SUPFAM" id="SSF48150">
    <property type="entry name" value="DNA-glycosylase"/>
    <property type="match status" value="1"/>
</dbReference>
<evidence type="ECO:0000256" key="12">
    <source>
        <dbReference type="ARBA" id="ARBA00044632"/>
    </source>
</evidence>
<evidence type="ECO:0000256" key="13">
    <source>
        <dbReference type="ARBA" id="ARBA00073127"/>
    </source>
</evidence>
<dbReference type="OrthoDB" id="238681at2759"/>
<dbReference type="FunFam" id="1.10.1670.10:FF:000005">
    <property type="entry name" value="N-glycosylase/DNA lyase OGG1"/>
    <property type="match status" value="1"/>
</dbReference>
<reference evidence="16" key="1">
    <citation type="submission" date="2021-11" db="EMBL/GenBank/DDBJ databases">
        <authorList>
            <person name="Schell T."/>
        </authorList>
    </citation>
    <scope>NUCLEOTIDE SEQUENCE</scope>
    <source>
        <strain evidence="16">M5</strain>
    </source>
</reference>
<sequence>MMMAATAIMKIPCKIVELSLDISLNCGQSFRWKKSLNGEWMGVLGGYVWLMTQDESCINYRVVKPCAVIKNELPLIPATKKKELKECIDYEQILKDYFQLDIDLESLYRQWSLADANFNQVAKNYVGVRMLRQDPVENLFAFICSSNNNIQRITGMVEKLCENYGNHLLTYENVAYYSFPSIESLANDKVESKLRILGFGYRAKFIQQSAAQIVKNGGRDWLMNLRKVSYPEAKTALMTLPGIGAKVADCICLMSLNHSVAIPVDTHVFQIAKASYVPHLSQTKTVTDKVYKEISAHFQCLFGAYAGWAHSVLFSADLRHLKADLSQQQPKKRNRDKSVTKEKPKLDEICRPLQRKKKK</sequence>
<evidence type="ECO:0000256" key="2">
    <source>
        <dbReference type="ARBA" id="ARBA00010679"/>
    </source>
</evidence>
<keyword evidence="9" id="KW-0511">Multifunctional enzyme</keyword>
<comment type="catalytic activity">
    <reaction evidence="12">
        <text>2'-deoxyribonucleotide-(2'-deoxyribose 5'-phosphate)-2'-deoxyribonucleotide-DNA = a 3'-end 2'-deoxyribonucleotide-(2,3-dehydro-2,3-deoxyribose 5'-phosphate)-DNA + a 5'-end 5'-phospho-2'-deoxyribonucleoside-DNA + H(+)</text>
        <dbReference type="Rhea" id="RHEA:66592"/>
        <dbReference type="Rhea" id="RHEA-COMP:13180"/>
        <dbReference type="Rhea" id="RHEA-COMP:16897"/>
        <dbReference type="Rhea" id="RHEA-COMP:17067"/>
        <dbReference type="ChEBI" id="CHEBI:15378"/>
        <dbReference type="ChEBI" id="CHEBI:136412"/>
        <dbReference type="ChEBI" id="CHEBI:157695"/>
        <dbReference type="ChEBI" id="CHEBI:167181"/>
        <dbReference type="EC" id="4.2.99.18"/>
    </reaction>
</comment>
<keyword evidence="10" id="KW-0326">Glycosidase</keyword>
<dbReference type="Pfam" id="PF07934">
    <property type="entry name" value="OGG_N"/>
    <property type="match status" value="1"/>
</dbReference>
<evidence type="ECO:0000256" key="11">
    <source>
        <dbReference type="ARBA" id="ARBA00025652"/>
    </source>
</evidence>
<evidence type="ECO:0000259" key="15">
    <source>
        <dbReference type="SMART" id="SM00478"/>
    </source>
</evidence>
<evidence type="ECO:0000256" key="7">
    <source>
        <dbReference type="ARBA" id="ARBA00023239"/>
    </source>
</evidence>
<comment type="function">
    <text evidence="11">DNA repair enzyme that incises DNA at 8-oxoG residues. Excises 7,8-dihydro-8-oxoguanine and 2,6-diamino-4-hydroxy-5-N-methylformamidopyrimidine (FAPY) from damaged DNA. Has a beta-lyase activity that nicks DNA 3' to the lesion.</text>
</comment>
<name>A0A8J2RYW8_9CRUS</name>
<evidence type="ECO:0000256" key="3">
    <source>
        <dbReference type="ARBA" id="ARBA00012720"/>
    </source>
</evidence>
<dbReference type="CDD" id="cd00056">
    <property type="entry name" value="ENDO3c"/>
    <property type="match status" value="1"/>
</dbReference>
<dbReference type="InterPro" id="IPR052054">
    <property type="entry name" value="Oxidative_DNA_repair_enzyme"/>
</dbReference>
<feature type="compositionally biased region" description="Basic and acidic residues" evidence="14">
    <location>
        <begin position="336"/>
        <end position="350"/>
    </location>
</feature>
<dbReference type="SUPFAM" id="SSF55945">
    <property type="entry name" value="TATA-box binding protein-like"/>
    <property type="match status" value="1"/>
</dbReference>
<comment type="similarity">
    <text evidence="2">Belongs to the type-1 OGG1 family.</text>
</comment>
<keyword evidence="7" id="KW-0456">Lyase</keyword>
<dbReference type="EC" id="4.2.99.18" evidence="3"/>
<evidence type="ECO:0000256" key="8">
    <source>
        <dbReference type="ARBA" id="ARBA00023242"/>
    </source>
</evidence>